<dbReference type="AlphaFoldDB" id="A1K889"/>
<name>A1K889_AZOSB</name>
<dbReference type="KEGG" id="azo:azo2427"/>
<keyword evidence="4" id="KW-1185">Reference proteome</keyword>
<dbReference type="PANTHER" id="PTHR40057:SF1">
    <property type="entry name" value="SLR1162 PROTEIN"/>
    <property type="match status" value="1"/>
</dbReference>
<feature type="transmembrane region" description="Helical" evidence="1">
    <location>
        <begin position="159"/>
        <end position="179"/>
    </location>
</feature>
<reference evidence="3 4" key="1">
    <citation type="journal article" date="2006" name="Nat. Biotechnol.">
        <title>Complete genome of the mutualistic, N2-fixing grass endophyte Azoarcus sp. strain BH72.</title>
        <authorList>
            <person name="Krause A."/>
            <person name="Ramakumar A."/>
            <person name="Bartels D."/>
            <person name="Battistoni F."/>
            <person name="Bekel T."/>
            <person name="Boch J."/>
            <person name="Boehm M."/>
            <person name="Friedrich F."/>
            <person name="Hurek T."/>
            <person name="Krause L."/>
            <person name="Linke B."/>
            <person name="McHardy A.C."/>
            <person name="Sarkar A."/>
            <person name="Schneiker S."/>
            <person name="Syed A.A."/>
            <person name="Thauer R."/>
            <person name="Vorhoelter F.-J."/>
            <person name="Weidner S."/>
            <person name="Puehler A."/>
            <person name="Reinhold-Hurek B."/>
            <person name="Kaiser O."/>
            <person name="Goesmann A."/>
        </authorList>
    </citation>
    <scope>NUCLEOTIDE SEQUENCE [LARGE SCALE GENOMIC DNA]</scope>
    <source>
        <strain evidence="3 4">BH72</strain>
    </source>
</reference>
<dbReference type="RefSeq" id="WP_011766158.1">
    <property type="nucleotide sequence ID" value="NC_008702.1"/>
</dbReference>
<keyword evidence="1" id="KW-0812">Transmembrane</keyword>
<dbReference type="InterPro" id="IPR007138">
    <property type="entry name" value="ABM_dom"/>
</dbReference>
<feature type="domain" description="ABM" evidence="2">
    <location>
        <begin position="19"/>
        <end position="108"/>
    </location>
</feature>
<dbReference type="PANTHER" id="PTHR40057">
    <property type="entry name" value="SLR1162 PROTEIN"/>
    <property type="match status" value="1"/>
</dbReference>
<gene>
    <name evidence="3" type="ordered locus">azo2427</name>
</gene>
<dbReference type="InterPro" id="IPR011008">
    <property type="entry name" value="Dimeric_a/b-barrel"/>
</dbReference>
<dbReference type="Proteomes" id="UP000002588">
    <property type="component" value="Chromosome"/>
</dbReference>
<evidence type="ECO:0000313" key="4">
    <source>
        <dbReference type="Proteomes" id="UP000002588"/>
    </source>
</evidence>
<sequence length="196" mass="21701">MEALKAKPAAEPRPAPAPVTRIARRRALPGREAEYEARVREMFEALRAQPGFLGADLLPPEQPGGDYQTVVRFASEAALQGWDLSAGRARSHARLREVAEGEPEYRRLSGLEAWFAPAVVPATMHPPRIRMAVVTWLGIFPTVSLVLWLVAPLLAAWPFLLRTAALTALIVATMTWVVMPRLTRWLRGWLNPGAGR</sequence>
<dbReference type="SUPFAM" id="SSF54909">
    <property type="entry name" value="Dimeric alpha+beta barrel"/>
    <property type="match status" value="1"/>
</dbReference>
<keyword evidence="1" id="KW-0472">Membrane</keyword>
<dbReference type="InterPro" id="IPR038762">
    <property type="entry name" value="ABM_predict"/>
</dbReference>
<dbReference type="HOGENOM" id="CLU_075307_0_0_4"/>
<keyword evidence="1" id="KW-1133">Transmembrane helix</keyword>
<evidence type="ECO:0000259" key="2">
    <source>
        <dbReference type="PROSITE" id="PS51725"/>
    </source>
</evidence>
<evidence type="ECO:0000313" key="3">
    <source>
        <dbReference type="EMBL" id="CAL95044.1"/>
    </source>
</evidence>
<dbReference type="eggNOG" id="COG3224">
    <property type="taxonomic scope" value="Bacteria"/>
</dbReference>
<dbReference type="EMBL" id="AM406670">
    <property type="protein sequence ID" value="CAL95044.1"/>
    <property type="molecule type" value="Genomic_DNA"/>
</dbReference>
<feature type="transmembrane region" description="Helical" evidence="1">
    <location>
        <begin position="133"/>
        <end position="153"/>
    </location>
</feature>
<dbReference type="STRING" id="62928.azo2427"/>
<protein>
    <submittedName>
        <fullName evidence="3">Conserved hypothetical membrane protein</fullName>
    </submittedName>
</protein>
<dbReference type="Gene3D" id="3.30.70.100">
    <property type="match status" value="1"/>
</dbReference>
<evidence type="ECO:0000256" key="1">
    <source>
        <dbReference type="SAM" id="Phobius"/>
    </source>
</evidence>
<proteinExistence type="predicted"/>
<accession>A1K889</accession>
<dbReference type="Pfam" id="PF03992">
    <property type="entry name" value="ABM"/>
    <property type="match status" value="1"/>
</dbReference>
<dbReference type="PROSITE" id="PS51725">
    <property type="entry name" value="ABM"/>
    <property type="match status" value="1"/>
</dbReference>
<organism evidence="3 4">
    <name type="scientific">Azoarcus sp. (strain BH72)</name>
    <dbReference type="NCBI Taxonomy" id="418699"/>
    <lineage>
        <taxon>Bacteria</taxon>
        <taxon>Pseudomonadati</taxon>
        <taxon>Pseudomonadota</taxon>
        <taxon>Betaproteobacteria</taxon>
        <taxon>Rhodocyclales</taxon>
        <taxon>Zoogloeaceae</taxon>
        <taxon>Azoarcus</taxon>
    </lineage>
</organism>